<dbReference type="KEGG" id="jcu:105630484"/>
<dbReference type="AlphaFoldDB" id="A0A067LQA5"/>
<dbReference type="PANTHER" id="PTHR32093:SF131">
    <property type="entry name" value="LEUCINE-RICH REPEAT-CONTAINING N-TERMINAL PLANT-TYPE DOMAIN-CONTAINING PROTEIN"/>
    <property type="match status" value="1"/>
</dbReference>
<keyword evidence="8" id="KW-0472">Membrane</keyword>
<sequence length="455" mass="50849">MGSTSCYCLFLILILFFHSSFIYNVAADNATVGLKRESPDTIIGGSSDGYGPAPPPDYPTSPEIKECVTPLTTQPPSCLPANIVRDFKSIQQFKNQITYDPLEVTKSWNQDNFNICTYKGFTCAHRPDSGVLSVAATDFNGYNFNGPNLEIKDFIDKLKDLTIFHANSNNFTGIVPNDISIQNINFLYEFDISNNKYTGGFPFPLLSARNLTFLDIRFNQFSGPIPREVFMLDLDALFLNNNQFNQQLPDNVGNTSALYLTFANNNLGGPIPSSIGNAKNLLEVLFLKNQFTGCLPYEIGNLKKATVFDVSCNMLTGPIPHSFACLAKIQILNLANNGFYGPVPEMVCQLPNLQNLSLSGNFFTQVGPECRKLIMLKRIDVGQNCILDLPYQRSADECKEFFSKRRTCPNEKSLTYVPCRKNWHRNSTVPEQSTIAVPPSPRSYEALSPNNKFRF</sequence>
<evidence type="ECO:0000256" key="6">
    <source>
        <dbReference type="ARBA" id="ARBA00022729"/>
    </source>
</evidence>
<evidence type="ECO:0000256" key="13">
    <source>
        <dbReference type="SAM" id="SignalP"/>
    </source>
</evidence>
<evidence type="ECO:0000313" key="16">
    <source>
        <dbReference type="Proteomes" id="UP000027138"/>
    </source>
</evidence>
<keyword evidence="9" id="KW-0325">Glycoprotein</keyword>
<feature type="domain" description="Leucine-rich repeat-containing N-terminal plant-type" evidence="14">
    <location>
        <begin position="86"/>
        <end position="123"/>
    </location>
</feature>
<evidence type="ECO:0000256" key="11">
    <source>
        <dbReference type="ARBA" id="ARBA00023316"/>
    </source>
</evidence>
<dbReference type="Proteomes" id="UP000027138">
    <property type="component" value="Unassembled WGS sequence"/>
</dbReference>
<dbReference type="EMBL" id="KK914194">
    <property type="protein sequence ID" value="KDP47120.1"/>
    <property type="molecule type" value="Genomic_DNA"/>
</dbReference>
<dbReference type="InterPro" id="IPR051582">
    <property type="entry name" value="LRR_extensin-like_regulator"/>
</dbReference>
<dbReference type="InterPro" id="IPR013210">
    <property type="entry name" value="LRR_N_plant-typ"/>
</dbReference>
<dbReference type="InterPro" id="IPR032675">
    <property type="entry name" value="LRR_dom_sf"/>
</dbReference>
<evidence type="ECO:0000256" key="9">
    <source>
        <dbReference type="ARBA" id="ARBA00023180"/>
    </source>
</evidence>
<keyword evidence="3" id="KW-0134">Cell wall</keyword>
<evidence type="ECO:0000256" key="10">
    <source>
        <dbReference type="ARBA" id="ARBA00023278"/>
    </source>
</evidence>
<evidence type="ECO:0000259" key="14">
    <source>
        <dbReference type="Pfam" id="PF08263"/>
    </source>
</evidence>
<keyword evidence="5" id="KW-0433">Leucine-rich repeat</keyword>
<evidence type="ECO:0000256" key="1">
    <source>
        <dbReference type="ARBA" id="ARBA00004191"/>
    </source>
</evidence>
<keyword evidence="4" id="KW-0964">Secreted</keyword>
<keyword evidence="11" id="KW-0961">Cell wall biogenesis/degradation</keyword>
<dbReference type="InterPro" id="IPR001611">
    <property type="entry name" value="Leu-rich_rpt"/>
</dbReference>
<dbReference type="Gene3D" id="3.80.10.10">
    <property type="entry name" value="Ribonuclease Inhibitor"/>
    <property type="match status" value="2"/>
</dbReference>
<evidence type="ECO:0000256" key="7">
    <source>
        <dbReference type="ARBA" id="ARBA00022737"/>
    </source>
</evidence>
<gene>
    <name evidence="15" type="ORF">JCGZ_22116</name>
</gene>
<comment type="subcellular location">
    <subcellularLocation>
        <location evidence="2">Membrane</location>
    </subcellularLocation>
    <subcellularLocation>
        <location evidence="1">Secreted</location>
        <location evidence="1">Cell wall</location>
    </subcellularLocation>
</comment>
<protein>
    <recommendedName>
        <fullName evidence="12">Cell wall hydroxyproline-rich glycoprotein</fullName>
    </recommendedName>
</protein>
<dbReference type="STRING" id="180498.A0A067LQA5"/>
<proteinExistence type="predicted"/>
<feature type="chain" id="PRO_5001640668" description="Cell wall hydroxyproline-rich glycoprotein" evidence="13">
    <location>
        <begin position="28"/>
        <end position="455"/>
    </location>
</feature>
<dbReference type="PANTHER" id="PTHR32093">
    <property type="entry name" value="LEUCINE-RICH REPEAT EXTENSIN-LIKE PROTEIN 3-RELATED"/>
    <property type="match status" value="1"/>
</dbReference>
<accession>A0A067LQA5</accession>
<keyword evidence="6 13" id="KW-0732">Signal</keyword>
<dbReference type="OrthoDB" id="676979at2759"/>
<feature type="signal peptide" evidence="13">
    <location>
        <begin position="1"/>
        <end position="27"/>
    </location>
</feature>
<evidence type="ECO:0000256" key="5">
    <source>
        <dbReference type="ARBA" id="ARBA00022614"/>
    </source>
</evidence>
<evidence type="ECO:0000313" key="15">
    <source>
        <dbReference type="EMBL" id="KDP47120.1"/>
    </source>
</evidence>
<keyword evidence="10" id="KW-0379">Hydroxylation</keyword>
<dbReference type="Pfam" id="PF00560">
    <property type="entry name" value="LRR_1"/>
    <property type="match status" value="1"/>
</dbReference>
<keyword evidence="7" id="KW-0677">Repeat</keyword>
<name>A0A067LQA5_JATCU</name>
<evidence type="ECO:0000256" key="2">
    <source>
        <dbReference type="ARBA" id="ARBA00004370"/>
    </source>
</evidence>
<dbReference type="FunFam" id="3.80.10.10:FF:000041">
    <property type="entry name" value="LRR receptor-like serine/threonine-protein kinase ERECTA"/>
    <property type="match status" value="1"/>
</dbReference>
<dbReference type="Pfam" id="PF08263">
    <property type="entry name" value="LRRNT_2"/>
    <property type="match status" value="1"/>
</dbReference>
<dbReference type="GO" id="GO:0016020">
    <property type="term" value="C:membrane"/>
    <property type="evidence" value="ECO:0007669"/>
    <property type="project" value="UniProtKB-SubCell"/>
</dbReference>
<evidence type="ECO:0000256" key="4">
    <source>
        <dbReference type="ARBA" id="ARBA00022525"/>
    </source>
</evidence>
<evidence type="ECO:0000256" key="3">
    <source>
        <dbReference type="ARBA" id="ARBA00022512"/>
    </source>
</evidence>
<dbReference type="GO" id="GO:0071555">
    <property type="term" value="P:cell wall organization"/>
    <property type="evidence" value="ECO:0007669"/>
    <property type="project" value="UniProtKB-KW"/>
</dbReference>
<evidence type="ECO:0000256" key="12">
    <source>
        <dbReference type="ARBA" id="ARBA00041871"/>
    </source>
</evidence>
<keyword evidence="16" id="KW-1185">Reference proteome</keyword>
<dbReference type="SUPFAM" id="SSF52058">
    <property type="entry name" value="L domain-like"/>
    <property type="match status" value="1"/>
</dbReference>
<reference evidence="15 16" key="1">
    <citation type="journal article" date="2014" name="PLoS ONE">
        <title>Global Analysis of Gene Expression Profiles in Physic Nut (Jatropha curcas L.) Seedlings Exposed to Salt Stress.</title>
        <authorList>
            <person name="Zhang L."/>
            <person name="Zhang C."/>
            <person name="Wu P."/>
            <person name="Chen Y."/>
            <person name="Li M."/>
            <person name="Jiang H."/>
            <person name="Wu G."/>
        </authorList>
    </citation>
    <scope>NUCLEOTIDE SEQUENCE [LARGE SCALE GENOMIC DNA]</scope>
    <source>
        <strain evidence="16">cv. GZQX0401</strain>
        <tissue evidence="15">Young leaves</tissue>
    </source>
</reference>
<evidence type="ECO:0000256" key="8">
    <source>
        <dbReference type="ARBA" id="ARBA00023136"/>
    </source>
</evidence>
<organism evidence="15 16">
    <name type="scientific">Jatropha curcas</name>
    <name type="common">Barbados nut</name>
    <dbReference type="NCBI Taxonomy" id="180498"/>
    <lineage>
        <taxon>Eukaryota</taxon>
        <taxon>Viridiplantae</taxon>
        <taxon>Streptophyta</taxon>
        <taxon>Embryophyta</taxon>
        <taxon>Tracheophyta</taxon>
        <taxon>Spermatophyta</taxon>
        <taxon>Magnoliopsida</taxon>
        <taxon>eudicotyledons</taxon>
        <taxon>Gunneridae</taxon>
        <taxon>Pentapetalae</taxon>
        <taxon>rosids</taxon>
        <taxon>fabids</taxon>
        <taxon>Malpighiales</taxon>
        <taxon>Euphorbiaceae</taxon>
        <taxon>Crotonoideae</taxon>
        <taxon>Jatropheae</taxon>
        <taxon>Jatropha</taxon>
    </lineage>
</organism>